<dbReference type="Proteomes" id="UP000766336">
    <property type="component" value="Unassembled WGS sequence"/>
</dbReference>
<evidence type="ECO:0000313" key="2">
    <source>
        <dbReference type="Proteomes" id="UP000766336"/>
    </source>
</evidence>
<protein>
    <submittedName>
        <fullName evidence="1">Ester cyclase</fullName>
    </submittedName>
</protein>
<accession>A0ABS5QET9</accession>
<dbReference type="Pfam" id="PF07366">
    <property type="entry name" value="SnoaL"/>
    <property type="match status" value="1"/>
</dbReference>
<comment type="caution">
    <text evidence="1">The sequence shown here is derived from an EMBL/GenBank/DDBJ whole genome shotgun (WGS) entry which is preliminary data.</text>
</comment>
<sequence>MDTETLNKAVASRWLAHFWGKPCDLHVVDELAAAHILLQYSPEQPRLGRQALKGFIREFRAAFPDFEFRRLGPMLADRDIVAVKWEGSGLHTGPAYADFQIGPLAAGSRREIVLGGHSALRFCGGKIVEEAVWTTQRQAKARFISGGLVVGLETASG</sequence>
<dbReference type="InterPro" id="IPR009959">
    <property type="entry name" value="Cyclase_SnoaL-like"/>
</dbReference>
<organism evidence="1 2">
    <name type="scientific">Roseococcus pinisoli</name>
    <dbReference type="NCBI Taxonomy" id="2835040"/>
    <lineage>
        <taxon>Bacteria</taxon>
        <taxon>Pseudomonadati</taxon>
        <taxon>Pseudomonadota</taxon>
        <taxon>Alphaproteobacteria</taxon>
        <taxon>Acetobacterales</taxon>
        <taxon>Roseomonadaceae</taxon>
        <taxon>Roseococcus</taxon>
    </lineage>
</organism>
<keyword evidence="2" id="KW-1185">Reference proteome</keyword>
<proteinExistence type="predicted"/>
<reference evidence="1 2" key="1">
    <citation type="submission" date="2021-05" db="EMBL/GenBank/DDBJ databases">
        <title>Roseococcus sp. XZZS9, whole genome shotgun sequencing project.</title>
        <authorList>
            <person name="Zhao G."/>
            <person name="Shen L."/>
        </authorList>
    </citation>
    <scope>NUCLEOTIDE SEQUENCE [LARGE SCALE GENOMIC DNA]</scope>
    <source>
        <strain evidence="1 2">XZZS9</strain>
    </source>
</reference>
<name>A0ABS5QET9_9PROT</name>
<dbReference type="Gene3D" id="3.10.450.50">
    <property type="match status" value="1"/>
</dbReference>
<dbReference type="RefSeq" id="WP_213670835.1">
    <property type="nucleotide sequence ID" value="NZ_JAHCDA010000002.1"/>
</dbReference>
<gene>
    <name evidence="1" type="ORF">KHU32_14755</name>
</gene>
<evidence type="ECO:0000313" key="1">
    <source>
        <dbReference type="EMBL" id="MBS7812209.1"/>
    </source>
</evidence>
<dbReference type="EMBL" id="JAHCDA010000002">
    <property type="protein sequence ID" value="MBS7812209.1"/>
    <property type="molecule type" value="Genomic_DNA"/>
</dbReference>
<dbReference type="InterPro" id="IPR032710">
    <property type="entry name" value="NTF2-like_dom_sf"/>
</dbReference>
<dbReference type="SUPFAM" id="SSF54427">
    <property type="entry name" value="NTF2-like"/>
    <property type="match status" value="1"/>
</dbReference>